<evidence type="ECO:0000256" key="3">
    <source>
        <dbReference type="ARBA" id="ARBA00022692"/>
    </source>
</evidence>
<dbReference type="GO" id="GO:0071222">
    <property type="term" value="P:cellular response to lipopolysaccharide"/>
    <property type="evidence" value="ECO:0007669"/>
    <property type="project" value="TreeGrafter"/>
</dbReference>
<dbReference type="PANTHER" id="PTHR25466">
    <property type="entry name" value="T-LYMPHOCYTE ACTIVATION ANTIGEN"/>
    <property type="match status" value="1"/>
</dbReference>
<dbReference type="InterPro" id="IPR053896">
    <property type="entry name" value="BTN3A2-like_Ig-C"/>
</dbReference>
<keyword evidence="2" id="KW-1003">Cell membrane</keyword>
<dbReference type="Pfam" id="PF22705">
    <property type="entry name" value="C2-set_3"/>
    <property type="match status" value="1"/>
</dbReference>
<keyword evidence="13" id="KW-1185">Reference proteome</keyword>
<evidence type="ECO:0000313" key="12">
    <source>
        <dbReference type="Ensembl" id="ENSSDUP00000011708.1"/>
    </source>
</evidence>
<name>A0A3B4U0H0_SERDU</name>
<evidence type="ECO:0000256" key="2">
    <source>
        <dbReference type="ARBA" id="ARBA00022475"/>
    </source>
</evidence>
<dbReference type="GO" id="GO:0031295">
    <property type="term" value="P:T cell costimulation"/>
    <property type="evidence" value="ECO:0007669"/>
    <property type="project" value="TreeGrafter"/>
</dbReference>
<evidence type="ECO:0000256" key="8">
    <source>
        <dbReference type="ARBA" id="ARBA00023170"/>
    </source>
</evidence>
<dbReference type="GO" id="GO:0006955">
    <property type="term" value="P:immune response"/>
    <property type="evidence" value="ECO:0007669"/>
    <property type="project" value="TreeGrafter"/>
</dbReference>
<dbReference type="Pfam" id="PF07686">
    <property type="entry name" value="V-set"/>
    <property type="match status" value="1"/>
</dbReference>
<dbReference type="PROSITE" id="PS50835">
    <property type="entry name" value="IG_LIKE"/>
    <property type="match status" value="2"/>
</dbReference>
<dbReference type="PANTHER" id="PTHR25466:SF14">
    <property type="entry name" value="BUTYROPHILIN SUBFAMILY 2 MEMBER A2-LIKE-RELATED"/>
    <property type="match status" value="1"/>
</dbReference>
<keyword evidence="3" id="KW-0812">Transmembrane</keyword>
<evidence type="ECO:0000256" key="1">
    <source>
        <dbReference type="ARBA" id="ARBA00004251"/>
    </source>
</evidence>
<evidence type="ECO:0000256" key="10">
    <source>
        <dbReference type="ARBA" id="ARBA00023319"/>
    </source>
</evidence>
<feature type="domain" description="Ig-like" evidence="11">
    <location>
        <begin position="193"/>
        <end position="267"/>
    </location>
</feature>
<dbReference type="Gene3D" id="2.60.40.10">
    <property type="entry name" value="Immunoglobulins"/>
    <property type="match status" value="2"/>
</dbReference>
<keyword evidence="6" id="KW-0472">Membrane</keyword>
<dbReference type="InterPro" id="IPR007110">
    <property type="entry name" value="Ig-like_dom"/>
</dbReference>
<evidence type="ECO:0000313" key="13">
    <source>
        <dbReference type="Proteomes" id="UP000261420"/>
    </source>
</evidence>
<dbReference type="GO" id="GO:0042102">
    <property type="term" value="P:positive regulation of T cell proliferation"/>
    <property type="evidence" value="ECO:0007669"/>
    <property type="project" value="TreeGrafter"/>
</dbReference>
<dbReference type="FunFam" id="2.60.40.10:FF:000142">
    <property type="entry name" value="V-set domain-containing T-cell activation inhibitor 1"/>
    <property type="match status" value="1"/>
</dbReference>
<reference evidence="12" key="2">
    <citation type="submission" date="2025-09" db="UniProtKB">
        <authorList>
            <consortium name="Ensembl"/>
        </authorList>
    </citation>
    <scope>IDENTIFICATION</scope>
</reference>
<reference evidence="12" key="1">
    <citation type="submission" date="2025-08" db="UniProtKB">
        <authorList>
            <consortium name="Ensembl"/>
        </authorList>
    </citation>
    <scope>IDENTIFICATION</scope>
</reference>
<keyword evidence="4" id="KW-0732">Signal</keyword>
<evidence type="ECO:0000256" key="5">
    <source>
        <dbReference type="ARBA" id="ARBA00022989"/>
    </source>
</evidence>
<dbReference type="Ensembl" id="ENSSDUT00000011925.1">
    <property type="protein sequence ID" value="ENSSDUP00000011708.1"/>
    <property type="gene ID" value="ENSSDUG00000008534.1"/>
</dbReference>
<sequence>MDGLISGAEVTEVVKQLRGGGAPGIDEIHPGYLKALDVVGLSWLSWLLSIYWSIYVPILTYDVSVPDVADSEVSCVFMESCVLPCSFQGGADVIIHWNQVTTGNLVVHSYYNKQDKFTHQNQRFKGRTSLFKDQISEGNTSLQLTGVQVQDQGRYTCYFTVPSTSTPTLQKELYVKQIRFACFAAPVRKVDLQQVGDRITCSSEGIYPEPELTWSTSPPSNVTFKNETEVQKTEQLLYNISSSLIPSDTDLNYSCSVSTRRNKKRATLFKTSEYFYSSTVLK</sequence>
<keyword evidence="10" id="KW-0393">Immunoglobulin domain</keyword>
<dbReference type="InterPro" id="IPR051713">
    <property type="entry name" value="T-cell_Activation_Regulation"/>
</dbReference>
<proteinExistence type="predicted"/>
<dbReference type="OMA" id="CICTEIR"/>
<dbReference type="GO" id="GO:0009897">
    <property type="term" value="C:external side of plasma membrane"/>
    <property type="evidence" value="ECO:0007669"/>
    <property type="project" value="TreeGrafter"/>
</dbReference>
<dbReference type="SUPFAM" id="SSF48726">
    <property type="entry name" value="Immunoglobulin"/>
    <property type="match status" value="2"/>
</dbReference>
<evidence type="ECO:0000256" key="4">
    <source>
        <dbReference type="ARBA" id="ARBA00022729"/>
    </source>
</evidence>
<feature type="domain" description="Ig-like" evidence="11">
    <location>
        <begin position="57"/>
        <end position="174"/>
    </location>
</feature>
<dbReference type="SMART" id="SM00406">
    <property type="entry name" value="IGv"/>
    <property type="match status" value="1"/>
</dbReference>
<evidence type="ECO:0000256" key="7">
    <source>
        <dbReference type="ARBA" id="ARBA00023157"/>
    </source>
</evidence>
<keyword evidence="7" id="KW-1015">Disulfide bond</keyword>
<dbReference type="AlphaFoldDB" id="A0A3B4U0H0"/>
<dbReference type="InterPro" id="IPR036179">
    <property type="entry name" value="Ig-like_dom_sf"/>
</dbReference>
<keyword evidence="8" id="KW-0675">Receptor</keyword>
<evidence type="ECO:0000256" key="6">
    <source>
        <dbReference type="ARBA" id="ARBA00023136"/>
    </source>
</evidence>
<protein>
    <recommendedName>
        <fullName evidence="11">Ig-like domain-containing protein</fullName>
    </recommendedName>
</protein>
<keyword evidence="5" id="KW-1133">Transmembrane helix</keyword>
<dbReference type="GeneTree" id="ENSGT00940000163670"/>
<dbReference type="InterPro" id="IPR013783">
    <property type="entry name" value="Ig-like_fold"/>
</dbReference>
<dbReference type="InterPro" id="IPR013106">
    <property type="entry name" value="Ig_V-set"/>
</dbReference>
<dbReference type="GO" id="GO:0042130">
    <property type="term" value="P:negative regulation of T cell proliferation"/>
    <property type="evidence" value="ECO:0007669"/>
    <property type="project" value="TreeGrafter"/>
</dbReference>
<dbReference type="GO" id="GO:0007166">
    <property type="term" value="P:cell surface receptor signaling pathway"/>
    <property type="evidence" value="ECO:0007669"/>
    <property type="project" value="TreeGrafter"/>
</dbReference>
<dbReference type="Proteomes" id="UP000261420">
    <property type="component" value="Unplaced"/>
</dbReference>
<keyword evidence="9" id="KW-0325">Glycoprotein</keyword>
<comment type="subcellular location">
    <subcellularLocation>
        <location evidence="1">Cell membrane</location>
        <topology evidence="1">Single-pass type I membrane protein</topology>
    </subcellularLocation>
</comment>
<accession>A0A3B4U0H0</accession>
<evidence type="ECO:0000256" key="9">
    <source>
        <dbReference type="ARBA" id="ARBA00023180"/>
    </source>
</evidence>
<evidence type="ECO:0000259" key="11">
    <source>
        <dbReference type="PROSITE" id="PS50835"/>
    </source>
</evidence>
<organism evidence="12 13">
    <name type="scientific">Seriola dumerili</name>
    <name type="common">Greater amberjack</name>
    <name type="synonym">Caranx dumerili</name>
    <dbReference type="NCBI Taxonomy" id="41447"/>
    <lineage>
        <taxon>Eukaryota</taxon>
        <taxon>Metazoa</taxon>
        <taxon>Chordata</taxon>
        <taxon>Craniata</taxon>
        <taxon>Vertebrata</taxon>
        <taxon>Euteleostomi</taxon>
        <taxon>Actinopterygii</taxon>
        <taxon>Neopterygii</taxon>
        <taxon>Teleostei</taxon>
        <taxon>Neoteleostei</taxon>
        <taxon>Acanthomorphata</taxon>
        <taxon>Carangaria</taxon>
        <taxon>Carangiformes</taxon>
        <taxon>Carangidae</taxon>
        <taxon>Seriola</taxon>
    </lineage>
</organism>